<dbReference type="SMART" id="SM00448">
    <property type="entry name" value="REC"/>
    <property type="match status" value="1"/>
</dbReference>
<evidence type="ECO:0000256" key="2">
    <source>
        <dbReference type="ARBA" id="ARBA00023012"/>
    </source>
</evidence>
<feature type="modified residue" description="4-aspartylphosphate" evidence="6">
    <location>
        <position position="65"/>
    </location>
</feature>
<proteinExistence type="predicted"/>
<dbReference type="PANTHER" id="PTHR48111:SF4">
    <property type="entry name" value="DNA-BINDING DUAL TRANSCRIPTIONAL REGULATOR OMPR"/>
    <property type="match status" value="1"/>
</dbReference>
<dbReference type="Gene3D" id="3.40.50.2300">
    <property type="match status" value="1"/>
</dbReference>
<evidence type="ECO:0000256" key="7">
    <source>
        <dbReference type="SAM" id="MobiDB-lite"/>
    </source>
</evidence>
<dbReference type="Pfam" id="PF00072">
    <property type="entry name" value="Response_reg"/>
    <property type="match status" value="1"/>
</dbReference>
<reference evidence="9 10" key="1">
    <citation type="submission" date="2020-08" db="EMBL/GenBank/DDBJ databases">
        <title>Genomic Encyclopedia of Type Strains, Phase IV (KMG-IV): sequencing the most valuable type-strain genomes for metagenomic binning, comparative biology and taxonomic classification.</title>
        <authorList>
            <person name="Goeker M."/>
        </authorList>
    </citation>
    <scope>NUCLEOTIDE SEQUENCE [LARGE SCALE GENOMIC DNA]</scope>
    <source>
        <strain evidence="9 10">DSM 102238</strain>
    </source>
</reference>
<keyword evidence="5" id="KW-0804">Transcription</keyword>
<evidence type="ECO:0000256" key="6">
    <source>
        <dbReference type="PROSITE-ProRule" id="PRU00169"/>
    </source>
</evidence>
<feature type="compositionally biased region" description="Basic residues" evidence="7">
    <location>
        <begin position="137"/>
        <end position="146"/>
    </location>
</feature>
<dbReference type="Proteomes" id="UP000542776">
    <property type="component" value="Unassembled WGS sequence"/>
</dbReference>
<evidence type="ECO:0000256" key="3">
    <source>
        <dbReference type="ARBA" id="ARBA00023015"/>
    </source>
</evidence>
<protein>
    <submittedName>
        <fullName evidence="9">DNA-binding response OmpR family regulator</fullName>
    </submittedName>
</protein>
<dbReference type="InterPro" id="IPR001789">
    <property type="entry name" value="Sig_transdc_resp-reg_receiver"/>
</dbReference>
<dbReference type="PANTHER" id="PTHR48111">
    <property type="entry name" value="REGULATOR OF RPOS"/>
    <property type="match status" value="1"/>
</dbReference>
<keyword evidence="10" id="KW-1185">Reference proteome</keyword>
<keyword evidence="2" id="KW-0902">Two-component regulatory system</keyword>
<organism evidence="9 10">
    <name type="scientific">Aureimonas pseudogalii</name>
    <dbReference type="NCBI Taxonomy" id="1744844"/>
    <lineage>
        <taxon>Bacteria</taxon>
        <taxon>Pseudomonadati</taxon>
        <taxon>Pseudomonadota</taxon>
        <taxon>Alphaproteobacteria</taxon>
        <taxon>Hyphomicrobiales</taxon>
        <taxon>Aurantimonadaceae</taxon>
        <taxon>Aureimonas</taxon>
    </lineage>
</organism>
<dbReference type="GO" id="GO:0000976">
    <property type="term" value="F:transcription cis-regulatory region binding"/>
    <property type="evidence" value="ECO:0007669"/>
    <property type="project" value="TreeGrafter"/>
</dbReference>
<dbReference type="GO" id="GO:0005829">
    <property type="term" value="C:cytosol"/>
    <property type="evidence" value="ECO:0007669"/>
    <property type="project" value="TreeGrafter"/>
</dbReference>
<gene>
    <name evidence="9" type="ORF">GGR04_002356</name>
</gene>
<feature type="region of interest" description="Disordered" evidence="7">
    <location>
        <begin position="124"/>
        <end position="173"/>
    </location>
</feature>
<dbReference type="PROSITE" id="PS50110">
    <property type="entry name" value="RESPONSE_REGULATORY"/>
    <property type="match status" value="1"/>
</dbReference>
<dbReference type="SUPFAM" id="SSF52172">
    <property type="entry name" value="CheY-like"/>
    <property type="match status" value="1"/>
</dbReference>
<evidence type="ECO:0000256" key="5">
    <source>
        <dbReference type="ARBA" id="ARBA00023163"/>
    </source>
</evidence>
<accession>A0A7W6EBY4</accession>
<evidence type="ECO:0000256" key="1">
    <source>
        <dbReference type="ARBA" id="ARBA00022553"/>
    </source>
</evidence>
<dbReference type="EMBL" id="JACIEK010000005">
    <property type="protein sequence ID" value="MBB3998515.1"/>
    <property type="molecule type" value="Genomic_DNA"/>
</dbReference>
<evidence type="ECO:0000256" key="4">
    <source>
        <dbReference type="ARBA" id="ARBA00023125"/>
    </source>
</evidence>
<evidence type="ECO:0000313" key="9">
    <source>
        <dbReference type="EMBL" id="MBB3998515.1"/>
    </source>
</evidence>
<feature type="domain" description="Response regulatory" evidence="8">
    <location>
        <begin position="16"/>
        <end position="130"/>
    </location>
</feature>
<keyword evidence="1 6" id="KW-0597">Phosphoprotein</keyword>
<name>A0A7W6EBY4_9HYPH</name>
<comment type="caution">
    <text evidence="9">The sequence shown here is derived from an EMBL/GenBank/DDBJ whole genome shotgun (WGS) entry which is preliminary data.</text>
</comment>
<keyword evidence="3" id="KW-0805">Transcription regulation</keyword>
<evidence type="ECO:0000313" key="10">
    <source>
        <dbReference type="Proteomes" id="UP000542776"/>
    </source>
</evidence>
<sequence length="173" mass="19001">MRTLSEERDAMTGAPRILVIDDDRDIRELLGRYLETQSFESVLAGDRRACETCLAEGRIDLVVLDVMLPDASGLDICREIKGRPGAPAVILLTALKEDVDRIVGLELGADDYLGKPFNPRELAGRSAPCCGADRPAMRRRAPRRRPGASSGSRATRWTRRRATCGTKPAPLSR</sequence>
<dbReference type="InterPro" id="IPR039420">
    <property type="entry name" value="WalR-like"/>
</dbReference>
<dbReference type="GO" id="GO:0000156">
    <property type="term" value="F:phosphorelay response regulator activity"/>
    <property type="evidence" value="ECO:0007669"/>
    <property type="project" value="TreeGrafter"/>
</dbReference>
<keyword evidence="4 9" id="KW-0238">DNA-binding</keyword>
<evidence type="ECO:0000259" key="8">
    <source>
        <dbReference type="PROSITE" id="PS50110"/>
    </source>
</evidence>
<dbReference type="InterPro" id="IPR011006">
    <property type="entry name" value="CheY-like_superfamily"/>
</dbReference>
<dbReference type="GO" id="GO:0032993">
    <property type="term" value="C:protein-DNA complex"/>
    <property type="evidence" value="ECO:0007669"/>
    <property type="project" value="TreeGrafter"/>
</dbReference>
<dbReference type="AlphaFoldDB" id="A0A7W6EBY4"/>
<dbReference type="GO" id="GO:0006355">
    <property type="term" value="P:regulation of DNA-templated transcription"/>
    <property type="evidence" value="ECO:0007669"/>
    <property type="project" value="TreeGrafter"/>
</dbReference>